<dbReference type="RefSeq" id="WP_321564848.1">
    <property type="nucleotide sequence ID" value="NZ_CP139558.1"/>
</dbReference>
<name>A0ABZ0TS59_9SPHI</name>
<keyword evidence="2" id="KW-1185">Reference proteome</keyword>
<protein>
    <submittedName>
        <fullName evidence="1">Uncharacterized protein</fullName>
    </submittedName>
</protein>
<proteinExistence type="predicted"/>
<organism evidence="1 2">
    <name type="scientific">Mucilaginibacter sabulilitoris</name>
    <dbReference type="NCBI Taxonomy" id="1173583"/>
    <lineage>
        <taxon>Bacteria</taxon>
        <taxon>Pseudomonadati</taxon>
        <taxon>Bacteroidota</taxon>
        <taxon>Sphingobacteriia</taxon>
        <taxon>Sphingobacteriales</taxon>
        <taxon>Sphingobacteriaceae</taxon>
        <taxon>Mucilaginibacter</taxon>
    </lineage>
</organism>
<sequence length="126" mass="14644">MGERSFPDLKKKYFSIFRTMDIANLLIYSANDAIFYADDQQFVLSRKKVDHHVEIASNARQNFIAGYSMGLLMRLEMAHCIALGLIVFGSLGELKPGPEQKNLYTYIQNWLWDLQKTEEIQLYQES</sequence>
<evidence type="ECO:0000313" key="1">
    <source>
        <dbReference type="EMBL" id="WPU95742.1"/>
    </source>
</evidence>
<accession>A0ABZ0TS59</accession>
<dbReference type="EMBL" id="CP139558">
    <property type="protein sequence ID" value="WPU95742.1"/>
    <property type="molecule type" value="Genomic_DNA"/>
</dbReference>
<dbReference type="Proteomes" id="UP001324380">
    <property type="component" value="Chromosome"/>
</dbReference>
<reference evidence="1 2" key="1">
    <citation type="submission" date="2023-11" db="EMBL/GenBank/DDBJ databases">
        <title>Analysis of the Genomes of Mucilaginibacter gossypii cycad 4 and M. sabulilitoris SNA2: microbes with the potential for plant growth promotion.</title>
        <authorList>
            <person name="Hirsch A.M."/>
            <person name="Humm E."/>
            <person name="Rubbi M."/>
            <person name="Del Vecchio G."/>
            <person name="Ha S.M."/>
            <person name="Pellegrini M."/>
            <person name="Gunsalus R.P."/>
        </authorList>
    </citation>
    <scope>NUCLEOTIDE SEQUENCE [LARGE SCALE GENOMIC DNA]</scope>
    <source>
        <strain evidence="1 2">SNA2</strain>
    </source>
</reference>
<evidence type="ECO:0000313" key="2">
    <source>
        <dbReference type="Proteomes" id="UP001324380"/>
    </source>
</evidence>
<gene>
    <name evidence="1" type="ORF">SNE25_09450</name>
</gene>